<sequence>MFIKFGDGFRVNEANLQVFLPTSQLEIGKGAHVVEACEPGVNAEEGSMAGAGSSGEFDLDGSNKGFHMIVGDVEVRDDMGSEALLMLVRDGKDFVVRGVETRKWEKKINMDVGADERIVRGDGGVQIRRKKKGLQMRMSMKEGVIGDEMGV</sequence>
<gene>
    <name evidence="1" type="ORF">VNO77_22244</name>
</gene>
<evidence type="ECO:0000313" key="1">
    <source>
        <dbReference type="EMBL" id="KAK7328148.1"/>
    </source>
</evidence>
<proteinExistence type="predicted"/>
<dbReference type="AlphaFoldDB" id="A0AAN9L7F1"/>
<comment type="caution">
    <text evidence="1">The sequence shown here is derived from an EMBL/GenBank/DDBJ whole genome shotgun (WGS) entry which is preliminary data.</text>
</comment>
<evidence type="ECO:0000313" key="2">
    <source>
        <dbReference type="Proteomes" id="UP001367508"/>
    </source>
</evidence>
<reference evidence="1 2" key="1">
    <citation type="submission" date="2024-01" db="EMBL/GenBank/DDBJ databases">
        <title>The genomes of 5 underutilized Papilionoideae crops provide insights into root nodulation and disease resistanc.</title>
        <authorList>
            <person name="Jiang F."/>
        </authorList>
    </citation>
    <scope>NUCLEOTIDE SEQUENCE [LARGE SCALE GENOMIC DNA]</scope>
    <source>
        <strain evidence="1">LVBAO_FW01</strain>
        <tissue evidence="1">Leaves</tissue>
    </source>
</reference>
<dbReference type="Proteomes" id="UP001367508">
    <property type="component" value="Unassembled WGS sequence"/>
</dbReference>
<name>A0AAN9L7F1_CANGL</name>
<protein>
    <submittedName>
        <fullName evidence="1">Uncharacterized protein</fullName>
    </submittedName>
</protein>
<keyword evidence="2" id="KW-1185">Reference proteome</keyword>
<accession>A0AAN9L7F1</accession>
<dbReference type="EMBL" id="JAYMYQ010000005">
    <property type="protein sequence ID" value="KAK7328148.1"/>
    <property type="molecule type" value="Genomic_DNA"/>
</dbReference>
<organism evidence="1 2">
    <name type="scientific">Canavalia gladiata</name>
    <name type="common">Sword bean</name>
    <name type="synonym">Dolichos gladiatus</name>
    <dbReference type="NCBI Taxonomy" id="3824"/>
    <lineage>
        <taxon>Eukaryota</taxon>
        <taxon>Viridiplantae</taxon>
        <taxon>Streptophyta</taxon>
        <taxon>Embryophyta</taxon>
        <taxon>Tracheophyta</taxon>
        <taxon>Spermatophyta</taxon>
        <taxon>Magnoliopsida</taxon>
        <taxon>eudicotyledons</taxon>
        <taxon>Gunneridae</taxon>
        <taxon>Pentapetalae</taxon>
        <taxon>rosids</taxon>
        <taxon>fabids</taxon>
        <taxon>Fabales</taxon>
        <taxon>Fabaceae</taxon>
        <taxon>Papilionoideae</taxon>
        <taxon>50 kb inversion clade</taxon>
        <taxon>NPAAA clade</taxon>
        <taxon>indigoferoid/millettioid clade</taxon>
        <taxon>Phaseoleae</taxon>
        <taxon>Canavalia</taxon>
    </lineage>
</organism>